<dbReference type="Gene3D" id="3.40.50.300">
    <property type="entry name" value="P-loop containing nucleotide triphosphate hydrolases"/>
    <property type="match status" value="1"/>
</dbReference>
<gene>
    <name evidence="1" type="ORF">PVT71_22985</name>
</gene>
<reference evidence="1" key="1">
    <citation type="submission" date="2023-02" db="EMBL/GenBank/DDBJ databases">
        <title>Description and genomic characterization of Salipiger bruguierae sp. nov., isolated from the sediment of mangrove plant Bruguiera sexangula.</title>
        <authorList>
            <person name="Long M."/>
        </authorList>
    </citation>
    <scope>NUCLEOTIDE SEQUENCE</scope>
    <source>
        <strain evidence="1">H15</strain>
        <plasmid evidence="1">unnamed1</plasmid>
    </source>
</reference>
<name>A0AAU8AR14_9RHOB</name>
<keyword evidence="1" id="KW-0614">Plasmid</keyword>
<proteinExistence type="predicted"/>
<dbReference type="InterPro" id="IPR027417">
    <property type="entry name" value="P-loop_NTPase"/>
</dbReference>
<dbReference type="SUPFAM" id="SSF52540">
    <property type="entry name" value="P-loop containing nucleoside triphosphate hydrolases"/>
    <property type="match status" value="1"/>
</dbReference>
<dbReference type="RefSeq" id="WP_353475847.1">
    <property type="nucleotide sequence ID" value="NZ_CP123386.1"/>
</dbReference>
<organism evidence="1">
    <name type="scientific">Alloyangia sp. H15</name>
    <dbReference type="NCBI Taxonomy" id="3029062"/>
    <lineage>
        <taxon>Bacteria</taxon>
        <taxon>Pseudomonadati</taxon>
        <taxon>Pseudomonadota</taxon>
        <taxon>Alphaproteobacteria</taxon>
        <taxon>Rhodobacterales</taxon>
        <taxon>Roseobacteraceae</taxon>
        <taxon>Alloyangia</taxon>
    </lineage>
</organism>
<dbReference type="EMBL" id="CP123386">
    <property type="protein sequence ID" value="XCC96956.1"/>
    <property type="molecule type" value="Genomic_DNA"/>
</dbReference>
<sequence>MDNAWADRPLLIHIGYHKTGTTWFQRTLFVPENGYFQLLDHHEINEALVRPYPLAFDPGDVALRLAGPLARLPRGCVPVLSSEILSGNPFYGARDCVLCAERLRTCFPNARILITIREQIAAIASTYMQYVRRAGTLSPEGFFDFESEPGYGAFDPRHFEYDRLVAEYRRLFGPDNVLVVTNEALATNATAVAMRLAEFSGATWPHAVSSTRVGASAPESAVGLLRLVNRLRRGPTSTATLIDLGTLGLWLHRGSSKLYQLPPLKHLAKRRPVLEAARARYAGSFAESNRRLVEMIGPMADLSRYEGVNMSVLSSQSVDDPAFLGKNSSASKLKTTQS</sequence>
<evidence type="ECO:0000313" key="1">
    <source>
        <dbReference type="EMBL" id="XCC96956.1"/>
    </source>
</evidence>
<protein>
    <submittedName>
        <fullName evidence="1">Sulfotransferase</fullName>
    </submittedName>
</protein>
<dbReference type="Pfam" id="PF13469">
    <property type="entry name" value="Sulfotransfer_3"/>
    <property type="match status" value="1"/>
</dbReference>
<geneLocation type="plasmid" evidence="1">
    <name>unnamed1</name>
</geneLocation>
<accession>A0AAU8AR14</accession>
<dbReference type="AlphaFoldDB" id="A0AAU8AR14"/>